<evidence type="ECO:0000313" key="2">
    <source>
        <dbReference type="Proteomes" id="UP000026907"/>
    </source>
</evidence>
<reference evidence="1 2" key="1">
    <citation type="journal article" date="2014" name="Genome Announc.">
        <title>Complete Genome Sequences of Two Escherichia coli O157:H7 Phages Effective in Limiting Contamination of Food Products.</title>
        <authorList>
            <person name="Hong Y."/>
            <person name="Pan Y."/>
            <person name="Harman N.J."/>
            <person name="Ebner P.D."/>
        </authorList>
    </citation>
    <scope>NUCLEOTIDE SEQUENCE [LARGE SCALE GENOMIC DNA]</scope>
</reference>
<dbReference type="KEGG" id="vg:19486911"/>
<dbReference type="Proteomes" id="UP000026907">
    <property type="component" value="Segment"/>
</dbReference>
<dbReference type="RefSeq" id="YP_009031095.1">
    <property type="nucleotide sequence ID" value="NC_024134.1"/>
</dbReference>
<keyword evidence="2" id="KW-1185">Reference proteome</keyword>
<name>A0A023MI54_9CAUD</name>
<dbReference type="GeneID" id="19486911"/>
<evidence type="ECO:0000313" key="1">
    <source>
        <dbReference type="EMBL" id="AHN83774.1"/>
    </source>
</evidence>
<protein>
    <submittedName>
        <fullName evidence="1">Uncharacterized protein</fullName>
    </submittedName>
</protein>
<dbReference type="EMBL" id="KJ190158">
    <property type="protein sequence ID" value="AHN83774.1"/>
    <property type="molecule type" value="Genomic_DNA"/>
</dbReference>
<proteinExistence type="predicted"/>
<sequence>MNKGWTFVDGVKNMPLGKYIVAMADENGNVDFGACEVVLAGSGNYVDKTGIINGQFYFDHNPVVAYMAMPEFKFPKEGADV</sequence>
<organism evidence="1 2">
    <name type="scientific">Escherichia phage FFH2</name>
    <dbReference type="NCBI Taxonomy" id="1446490"/>
    <lineage>
        <taxon>Viruses</taxon>
        <taxon>Duplodnaviria</taxon>
        <taxon>Heunggongvirae</taxon>
        <taxon>Uroviricota</taxon>
        <taxon>Caudoviricetes</taxon>
        <taxon>Vequintavirinae</taxon>
        <taxon>Vequintavirus</taxon>
        <taxon>Vequintavirus PDX</taxon>
        <taxon>Vequintavirus FFH2</taxon>
    </lineage>
</organism>
<accession>A0A023MI54</accession>